<evidence type="ECO:0000256" key="4">
    <source>
        <dbReference type="ARBA" id="ARBA00022741"/>
    </source>
</evidence>
<dbReference type="SMART" id="SM00464">
    <property type="entry name" value="LON"/>
    <property type="match status" value="1"/>
</dbReference>
<evidence type="ECO:0000256" key="5">
    <source>
        <dbReference type="ARBA" id="ARBA00022801"/>
    </source>
</evidence>
<dbReference type="InterPro" id="IPR008268">
    <property type="entry name" value="Peptidase_S16_AS"/>
</dbReference>
<evidence type="ECO:0000256" key="9">
    <source>
        <dbReference type="HAMAP-Rule" id="MF_01973"/>
    </source>
</evidence>
<dbReference type="InterPro" id="IPR027417">
    <property type="entry name" value="P-loop_NTPase"/>
</dbReference>
<evidence type="ECO:0000256" key="1">
    <source>
        <dbReference type="ARBA" id="ARBA00004496"/>
    </source>
</evidence>
<keyword evidence="2 9" id="KW-0963">Cytoplasm</keyword>
<comment type="induction">
    <text evidence="9">By heat shock.</text>
</comment>
<feature type="domain" description="Lon proteolytic" evidence="14">
    <location>
        <begin position="589"/>
        <end position="770"/>
    </location>
</feature>
<evidence type="ECO:0000259" key="15">
    <source>
        <dbReference type="PROSITE" id="PS51787"/>
    </source>
</evidence>
<dbReference type="GO" id="GO:0004252">
    <property type="term" value="F:serine-type endopeptidase activity"/>
    <property type="evidence" value="ECO:0007669"/>
    <property type="project" value="UniProtKB-UniRule"/>
</dbReference>
<dbReference type="NCBIfam" id="TIGR00763">
    <property type="entry name" value="lon"/>
    <property type="match status" value="1"/>
</dbReference>
<dbReference type="GO" id="GO:0043565">
    <property type="term" value="F:sequence-specific DNA binding"/>
    <property type="evidence" value="ECO:0007669"/>
    <property type="project" value="UniProtKB-UniRule"/>
</dbReference>
<dbReference type="Gene3D" id="1.20.5.5270">
    <property type="match status" value="1"/>
</dbReference>
<evidence type="ECO:0000256" key="12">
    <source>
        <dbReference type="PROSITE-ProRule" id="PRU01122"/>
    </source>
</evidence>
<keyword evidence="7 9" id="KW-0067">ATP-binding</keyword>
<dbReference type="Pfam" id="PF00004">
    <property type="entry name" value="AAA"/>
    <property type="match status" value="1"/>
</dbReference>
<dbReference type="STRING" id="706434.HMPREF9429_01161"/>
<dbReference type="Pfam" id="PF05362">
    <property type="entry name" value="Lon_C"/>
    <property type="match status" value="1"/>
</dbReference>
<dbReference type="RefSeq" id="WP_006942286.1">
    <property type="nucleotide sequence ID" value="NZ_GL538208.1"/>
</dbReference>
<dbReference type="MEROPS" id="S16.001"/>
<dbReference type="InterPro" id="IPR015947">
    <property type="entry name" value="PUA-like_sf"/>
</dbReference>
<dbReference type="InterPro" id="IPR003959">
    <property type="entry name" value="ATPase_AAA_core"/>
</dbReference>
<organism evidence="16 17">
    <name type="scientific">Megasphaera micronuciformis F0359</name>
    <dbReference type="NCBI Taxonomy" id="706434"/>
    <lineage>
        <taxon>Bacteria</taxon>
        <taxon>Bacillati</taxon>
        <taxon>Bacillota</taxon>
        <taxon>Negativicutes</taxon>
        <taxon>Veillonellales</taxon>
        <taxon>Veillonellaceae</taxon>
        <taxon>Megasphaera</taxon>
    </lineage>
</organism>
<dbReference type="SUPFAM" id="SSF54211">
    <property type="entry name" value="Ribosomal protein S5 domain 2-like"/>
    <property type="match status" value="1"/>
</dbReference>
<dbReference type="InterPro" id="IPR014721">
    <property type="entry name" value="Ribsml_uS5_D2-typ_fold_subgr"/>
</dbReference>
<evidence type="ECO:0000256" key="2">
    <source>
        <dbReference type="ARBA" id="ARBA00022490"/>
    </source>
</evidence>
<gene>
    <name evidence="9 16" type="primary">lon</name>
    <name evidence="16" type="ORF">HMPREF9429_01161</name>
</gene>
<reference evidence="16 17" key="1">
    <citation type="submission" date="2010-08" db="EMBL/GenBank/DDBJ databases">
        <authorList>
            <person name="Weinstock G."/>
            <person name="Sodergren E."/>
            <person name="Clifton S."/>
            <person name="Fulton L."/>
            <person name="Fulton B."/>
            <person name="Courtney L."/>
            <person name="Fronick C."/>
            <person name="Harrison M."/>
            <person name="Strong C."/>
            <person name="Farmer C."/>
            <person name="Delahaunty K."/>
            <person name="Markovic C."/>
            <person name="Hall O."/>
            <person name="Minx P."/>
            <person name="Tomlinson C."/>
            <person name="Mitreva M."/>
            <person name="Hou S."/>
            <person name="Chen J."/>
            <person name="Wollam A."/>
            <person name="Pepin K.H."/>
            <person name="Johnson M."/>
            <person name="Bhonagiri V."/>
            <person name="Zhang X."/>
            <person name="Suruliraj S."/>
            <person name="Warren W."/>
            <person name="Chinwalla A."/>
            <person name="Mardis E.R."/>
            <person name="Wilson R.K."/>
        </authorList>
    </citation>
    <scope>NUCLEOTIDE SEQUENCE [LARGE SCALE GENOMIC DNA]</scope>
    <source>
        <strain evidence="16 17">F0359</strain>
    </source>
</reference>
<dbReference type="GO" id="GO:0005524">
    <property type="term" value="F:ATP binding"/>
    <property type="evidence" value="ECO:0007669"/>
    <property type="project" value="UniProtKB-UniRule"/>
</dbReference>
<accession>E2ZBZ1</accession>
<dbReference type="SUPFAM" id="SSF52540">
    <property type="entry name" value="P-loop containing nucleoside triphosphate hydrolases"/>
    <property type="match status" value="1"/>
</dbReference>
<dbReference type="GO" id="GO:0004176">
    <property type="term" value="F:ATP-dependent peptidase activity"/>
    <property type="evidence" value="ECO:0007669"/>
    <property type="project" value="UniProtKB-UniRule"/>
</dbReference>
<dbReference type="SUPFAM" id="SSF88697">
    <property type="entry name" value="PUA domain-like"/>
    <property type="match status" value="1"/>
</dbReference>
<dbReference type="OrthoDB" id="9803599at2"/>
<feature type="active site" evidence="9 10">
    <location>
        <position position="676"/>
    </location>
</feature>
<dbReference type="HAMAP" id="MF_01973">
    <property type="entry name" value="lon_bact"/>
    <property type="match status" value="1"/>
</dbReference>
<dbReference type="Proteomes" id="UP000003195">
    <property type="component" value="Unassembled WGS sequence"/>
</dbReference>
<dbReference type="EC" id="3.4.21.53" evidence="9"/>
<dbReference type="Gene3D" id="2.30.130.40">
    <property type="entry name" value="LON domain-like"/>
    <property type="match status" value="1"/>
</dbReference>
<evidence type="ECO:0000256" key="3">
    <source>
        <dbReference type="ARBA" id="ARBA00022670"/>
    </source>
</evidence>
<evidence type="ECO:0000256" key="11">
    <source>
        <dbReference type="PIRSR" id="PIRSR001174-2"/>
    </source>
</evidence>
<dbReference type="eggNOG" id="COG0466">
    <property type="taxonomic scope" value="Bacteria"/>
</dbReference>
<dbReference type="PROSITE" id="PS51787">
    <property type="entry name" value="LON_N"/>
    <property type="match status" value="1"/>
</dbReference>
<dbReference type="GO" id="GO:0016887">
    <property type="term" value="F:ATP hydrolysis activity"/>
    <property type="evidence" value="ECO:0007669"/>
    <property type="project" value="UniProtKB-UniRule"/>
</dbReference>
<dbReference type="CDD" id="cd19500">
    <property type="entry name" value="RecA-like_Lon"/>
    <property type="match status" value="1"/>
</dbReference>
<feature type="binding site" evidence="9 11">
    <location>
        <begin position="353"/>
        <end position="360"/>
    </location>
    <ligand>
        <name>ATP</name>
        <dbReference type="ChEBI" id="CHEBI:30616"/>
    </ligand>
</feature>
<dbReference type="PROSITE" id="PS51786">
    <property type="entry name" value="LON_PROTEOLYTIC"/>
    <property type="match status" value="1"/>
</dbReference>
<protein>
    <recommendedName>
        <fullName evidence="9">Lon protease</fullName>
        <ecNumber evidence="9">3.4.21.53</ecNumber>
    </recommendedName>
    <alternativeName>
        <fullName evidence="9">ATP-dependent protease La</fullName>
    </alternativeName>
</protein>
<proteinExistence type="evidence at transcript level"/>
<comment type="similarity">
    <text evidence="9 12 13">Belongs to the peptidase S16 family.</text>
</comment>
<sequence>MEESNIISVPLVTLRGIVVFPKLVSHIDIGRERSMEAVEKAMDTNRLLMVATQIDESEENPGIDGIYHIGTLVKIQQMLRMPGGGIRILVDGLYRAVINGFSERAAYLEVAVEEIPEFMGDPMEEEALRRVMYKRFEEWLKRVKDGEEITERLQSVDGPGVLADFIVSKLPVQLQVQQQLLETSNVSERLRRVTGLLDIETDIARLEAEISKEVRTQIDKQQREYYLREKIRVIHGELGDKVDKDAEVNELRETIKKAALPEYVEKALLKETDRLDQMPPMMAESAIVRTYIDWVLALPWTKESEDNRDLKNAQTVLEHDHYGLEKVKERIIEYLAVRQLTDSAKGPILCLVGPPGTGKTSIARSIASAMGRKYVRVSLGGVKDEAEIRGHRRTYIGALPGRIITGMKQAGTKNPVFLLDEVDKLASDLRGDPSAALLEVLDPEQNDTFTDHFIDLPYDLSKVFWIMTANVAGNIPRPLLDRMEIIDFSSYTEDEKVQIAKKYLVPKQLKETGLKGKGIKFSDSVLRRIIRDYTRESGVRTLEKTIGAVCRKLAKAVLLEEHADLSVTVKRLPDFLGPVKFLTPERKQKNAVGLVTGLAWTQVGGEVLETEVATVPGKGSLILTGRLGDVMKESATAAVTYVRRRAESLDLPVDFNQKTDIHIHLPEGAIPKDGPSAGITMATAIASALTGQPVRHDVAMTGEITLRGNVLPVGGIKEKVIAAHRAGIKKILLPEANKRDMSDVPQTVKDDVKFVFVNHMDQVLEQALVK</sequence>
<evidence type="ECO:0000256" key="8">
    <source>
        <dbReference type="ARBA" id="ARBA00023016"/>
    </source>
</evidence>
<dbReference type="Pfam" id="PF02190">
    <property type="entry name" value="LON_substr_bdg"/>
    <property type="match status" value="1"/>
</dbReference>
<dbReference type="InterPro" id="IPR003111">
    <property type="entry name" value="Lon_prtase_N"/>
</dbReference>
<dbReference type="InterPro" id="IPR054594">
    <property type="entry name" value="Lon_lid"/>
</dbReference>
<keyword evidence="5 9" id="KW-0378">Hydrolase</keyword>
<dbReference type="Pfam" id="PF22667">
    <property type="entry name" value="Lon_lid"/>
    <property type="match status" value="1"/>
</dbReference>
<comment type="subcellular location">
    <subcellularLocation>
        <location evidence="1 9">Cytoplasm</location>
    </subcellularLocation>
</comment>
<dbReference type="GO" id="GO:0034605">
    <property type="term" value="P:cellular response to heat"/>
    <property type="evidence" value="ECO:0007669"/>
    <property type="project" value="UniProtKB-UniRule"/>
</dbReference>
<evidence type="ECO:0000313" key="16">
    <source>
        <dbReference type="EMBL" id="EFQ03978.1"/>
    </source>
</evidence>
<dbReference type="Gene3D" id="3.30.230.10">
    <property type="match status" value="1"/>
</dbReference>
<comment type="function">
    <text evidence="9">ATP-dependent serine protease that mediates the selective degradation of mutant and abnormal proteins as well as certain short-lived regulatory proteins. Required for cellular homeostasis and for survival from DNA damage and developmental changes induced by stress. Degrades polypeptides processively to yield small peptide fragments that are 5 to 10 amino acids long. Binds to DNA in a double-stranded, site-specific manner.</text>
</comment>
<keyword evidence="8 9" id="KW-0346">Stress response</keyword>
<dbReference type="InterPro" id="IPR027065">
    <property type="entry name" value="Lon_Prtase"/>
</dbReference>
<evidence type="ECO:0000256" key="10">
    <source>
        <dbReference type="PIRSR" id="PIRSR001174-1"/>
    </source>
</evidence>
<comment type="caution">
    <text evidence="16">The sequence shown here is derived from an EMBL/GenBank/DDBJ whole genome shotgun (WGS) entry which is preliminary data.</text>
</comment>
<dbReference type="HOGENOM" id="CLU_004109_4_3_9"/>
<dbReference type="Gene3D" id="3.40.50.300">
    <property type="entry name" value="P-loop containing nucleotide triphosphate hydrolases"/>
    <property type="match status" value="1"/>
</dbReference>
<dbReference type="InterPro" id="IPR008269">
    <property type="entry name" value="Lon_proteolytic"/>
</dbReference>
<keyword evidence="17" id="KW-1185">Reference proteome</keyword>
<keyword evidence="4 9" id="KW-0547">Nucleotide-binding</keyword>
<dbReference type="InterPro" id="IPR004815">
    <property type="entry name" value="Lon_bac/euk-typ"/>
</dbReference>
<evidence type="ECO:0000313" key="17">
    <source>
        <dbReference type="Proteomes" id="UP000003195"/>
    </source>
</evidence>
<dbReference type="InterPro" id="IPR020568">
    <property type="entry name" value="Ribosomal_Su5_D2-typ_SF"/>
</dbReference>
<dbReference type="PANTHER" id="PTHR10046">
    <property type="entry name" value="ATP DEPENDENT LON PROTEASE FAMILY MEMBER"/>
    <property type="match status" value="1"/>
</dbReference>
<dbReference type="PROSITE" id="PS01046">
    <property type="entry name" value="LON_SER"/>
    <property type="match status" value="1"/>
</dbReference>
<dbReference type="GO" id="GO:0005737">
    <property type="term" value="C:cytoplasm"/>
    <property type="evidence" value="ECO:0007669"/>
    <property type="project" value="UniProtKB-SubCell"/>
</dbReference>
<evidence type="ECO:0000256" key="13">
    <source>
        <dbReference type="RuleBase" id="RU000591"/>
    </source>
</evidence>
<feature type="domain" description="Lon N-terminal" evidence="15">
    <location>
        <begin position="9"/>
        <end position="201"/>
    </location>
</feature>
<comment type="subunit">
    <text evidence="9">Homohexamer. Organized in a ring with a central cavity.</text>
</comment>
<dbReference type="SMART" id="SM00382">
    <property type="entry name" value="AAA"/>
    <property type="match status" value="1"/>
</dbReference>
<evidence type="ECO:0000256" key="6">
    <source>
        <dbReference type="ARBA" id="ARBA00022825"/>
    </source>
</evidence>
<dbReference type="Gene3D" id="1.10.8.60">
    <property type="match status" value="1"/>
</dbReference>
<evidence type="ECO:0000256" key="7">
    <source>
        <dbReference type="ARBA" id="ARBA00022840"/>
    </source>
</evidence>
<comment type="catalytic activity">
    <reaction evidence="9 12">
        <text>Hydrolysis of proteins in presence of ATP.</text>
        <dbReference type="EC" id="3.4.21.53"/>
    </reaction>
</comment>
<dbReference type="PIRSF" id="PIRSF001174">
    <property type="entry name" value="Lon_proteas"/>
    <property type="match status" value="1"/>
</dbReference>
<dbReference type="Gene3D" id="1.20.58.1480">
    <property type="match status" value="1"/>
</dbReference>
<evidence type="ECO:0000259" key="14">
    <source>
        <dbReference type="PROSITE" id="PS51786"/>
    </source>
</evidence>
<name>E2ZBZ1_9FIRM</name>
<dbReference type="FunFam" id="3.40.50.300:FF:000382">
    <property type="entry name" value="Lon protease homolog 2, peroxisomal"/>
    <property type="match status" value="1"/>
</dbReference>
<keyword evidence="3 9" id="KW-0645">Protease</keyword>
<dbReference type="InterPro" id="IPR046336">
    <property type="entry name" value="Lon_prtase_N_sf"/>
</dbReference>
<dbReference type="AlphaFoldDB" id="E2ZBZ1"/>
<dbReference type="PRINTS" id="PR00830">
    <property type="entry name" value="ENDOLAPTASE"/>
</dbReference>
<dbReference type="InterPro" id="IPR027543">
    <property type="entry name" value="Lon_bac"/>
</dbReference>
<dbReference type="GO" id="GO:0006515">
    <property type="term" value="P:protein quality control for misfolded or incompletely synthesized proteins"/>
    <property type="evidence" value="ECO:0007669"/>
    <property type="project" value="UniProtKB-UniRule"/>
</dbReference>
<keyword evidence="6 9" id="KW-0720">Serine protease</keyword>
<dbReference type="EMBL" id="AECS01000037">
    <property type="protein sequence ID" value="EFQ03978.1"/>
    <property type="molecule type" value="Genomic_DNA"/>
</dbReference>
<feature type="active site" evidence="9 10">
    <location>
        <position position="719"/>
    </location>
</feature>
<dbReference type="InterPro" id="IPR003593">
    <property type="entry name" value="AAA+_ATPase"/>
</dbReference>